<dbReference type="SUPFAM" id="SSF51905">
    <property type="entry name" value="FAD/NAD(P)-binding domain"/>
    <property type="match status" value="1"/>
</dbReference>
<keyword evidence="3" id="KW-0285">Flavoprotein</keyword>
<accession>F6EFK5</accession>
<evidence type="ECO:0000256" key="5">
    <source>
        <dbReference type="ARBA" id="ARBA00022857"/>
    </source>
</evidence>
<keyword evidence="5" id="KW-0521">NADP</keyword>
<keyword evidence="7 8" id="KW-0503">Monooxygenase</keyword>
<dbReference type="PANTHER" id="PTHR43098:SF3">
    <property type="entry name" value="L-ORNITHINE N(5)-MONOOXYGENASE-RELATED"/>
    <property type="match status" value="1"/>
</dbReference>
<dbReference type="AlphaFoldDB" id="F6EFK5"/>
<organism evidence="8 9">
    <name type="scientific">Hoyosella subflava (strain DSM 45089 / JCM 17490 / NBRC 109087 / DQS3-9A1)</name>
    <name type="common">Amycolicicoccus subflavus</name>
    <dbReference type="NCBI Taxonomy" id="443218"/>
    <lineage>
        <taxon>Bacteria</taxon>
        <taxon>Bacillati</taxon>
        <taxon>Actinomycetota</taxon>
        <taxon>Actinomycetes</taxon>
        <taxon>Mycobacteriales</taxon>
        <taxon>Hoyosellaceae</taxon>
        <taxon>Hoyosella</taxon>
    </lineage>
</organism>
<dbReference type="STRING" id="443218.AS9A_2487"/>
<keyword evidence="4" id="KW-0274">FAD</keyword>
<dbReference type="HOGENOM" id="CLU_006937_7_1_11"/>
<evidence type="ECO:0000256" key="4">
    <source>
        <dbReference type="ARBA" id="ARBA00022827"/>
    </source>
</evidence>
<gene>
    <name evidence="8" type="ordered locus">AS9A_2487</name>
</gene>
<dbReference type="Gene3D" id="3.50.50.60">
    <property type="entry name" value="FAD/NAD(P)-binding domain"/>
    <property type="match status" value="2"/>
</dbReference>
<evidence type="ECO:0000256" key="2">
    <source>
        <dbReference type="ARBA" id="ARBA00010139"/>
    </source>
</evidence>
<evidence type="ECO:0000313" key="8">
    <source>
        <dbReference type="EMBL" id="AEF40934.1"/>
    </source>
</evidence>
<dbReference type="KEGG" id="asd:AS9A_2487"/>
<dbReference type="EMBL" id="CP002786">
    <property type="protein sequence ID" value="AEF40934.1"/>
    <property type="molecule type" value="Genomic_DNA"/>
</dbReference>
<keyword evidence="9" id="KW-1185">Reference proteome</keyword>
<protein>
    <submittedName>
        <fullName evidence="8">Possible Phenylacetone monooxygenase</fullName>
    </submittedName>
</protein>
<keyword evidence="6" id="KW-0560">Oxidoreductase</keyword>
<dbReference type="eggNOG" id="COG2072">
    <property type="taxonomic scope" value="Bacteria"/>
</dbReference>
<evidence type="ECO:0000256" key="1">
    <source>
        <dbReference type="ARBA" id="ARBA00001974"/>
    </source>
</evidence>
<evidence type="ECO:0000256" key="6">
    <source>
        <dbReference type="ARBA" id="ARBA00023002"/>
    </source>
</evidence>
<sequence>MVTHTPVPDHDVIVVGAGFSGIGAAIKLGQEGFDYLVVEASDGVGGTWHLNTYPGVAVDIPSFSYAFSFEQGQRWSRTYAPGAELKEYAERCVTKYGLRPNIRLSTKIARAEFDEPADLWRLFTDAGEEMTSRFVIYAVGPFSEPQTPDIPGIDSYAGTVMHTARWDHRQDLSGRRVGIIGTGASAVQVIPAIAPQVERLTVFQRTPIWVLPRVDLPLSRAAHIALDKLPLVRRAARLASQAVVEATFVVAAQYNRTLPMLAGSGSHAGRRFLRREVKDPVLRKKLTPNYPLGCKRPSFSNTYLAAFNRPNVVLETDPIAQVTPRGIVTADGTEHEFDTLILATGFKLFGTGGMPSFRIAGKGGADLAAWWAENRYQAYQGASVPGFPNVFTILGPYAYNGSSYFELIENQLRHIIRCLTTAEERGATRVEISEEANTEYFESMIDRRDRQIFFNQDCSNANSYYFDPNGDVPFRSATTLHSRWASEHFSIDDYEFTHRALASVTCWST</sequence>
<dbReference type="GO" id="GO:0016709">
    <property type="term" value="F:oxidoreductase activity, acting on paired donors, with incorporation or reduction of molecular oxygen, NAD(P)H as one donor, and incorporation of one atom of oxygen"/>
    <property type="evidence" value="ECO:0007669"/>
    <property type="project" value="UniProtKB-ARBA"/>
</dbReference>
<proteinExistence type="inferred from homology"/>
<reference evidence="8 9" key="1">
    <citation type="journal article" date="2011" name="J. Bacteriol.">
        <title>Complete genome sequence of Amycolicicoccus subflavus DQS3-9A1T, an actinomycete isolated from crude oil-polluted soil.</title>
        <authorList>
            <person name="Cai M."/>
            <person name="Chen W.M."/>
            <person name="Nie Y."/>
            <person name="Chi C.Q."/>
            <person name="Wang Y.N."/>
            <person name="Tang Y.Q."/>
            <person name="Li G.Y."/>
            <person name="Wu X.L."/>
        </authorList>
    </citation>
    <scope>NUCLEOTIDE SEQUENCE [LARGE SCALE GENOMIC DNA]</scope>
    <source>
        <strain evidence="9">DSM 45089 / DQS3-9A1</strain>
    </source>
</reference>
<evidence type="ECO:0000256" key="3">
    <source>
        <dbReference type="ARBA" id="ARBA00022630"/>
    </source>
</evidence>
<dbReference type="Pfam" id="PF13738">
    <property type="entry name" value="Pyr_redox_3"/>
    <property type="match status" value="1"/>
</dbReference>
<evidence type="ECO:0000256" key="7">
    <source>
        <dbReference type="ARBA" id="ARBA00023033"/>
    </source>
</evidence>
<dbReference type="InterPro" id="IPR036188">
    <property type="entry name" value="FAD/NAD-bd_sf"/>
</dbReference>
<comment type="cofactor">
    <cofactor evidence="1">
        <name>FAD</name>
        <dbReference type="ChEBI" id="CHEBI:57692"/>
    </cofactor>
</comment>
<evidence type="ECO:0000313" key="9">
    <source>
        <dbReference type="Proteomes" id="UP000009235"/>
    </source>
</evidence>
<dbReference type="InterPro" id="IPR050775">
    <property type="entry name" value="FAD-binding_Monooxygenases"/>
</dbReference>
<dbReference type="RefSeq" id="WP_013807283.1">
    <property type="nucleotide sequence ID" value="NC_015564.1"/>
</dbReference>
<dbReference type="PANTHER" id="PTHR43098">
    <property type="entry name" value="L-ORNITHINE N(5)-MONOOXYGENASE-RELATED"/>
    <property type="match status" value="1"/>
</dbReference>
<name>F6EFK5_HOYSD</name>
<comment type="similarity">
    <text evidence="2">Belongs to the FAD-binding monooxygenase family.</text>
</comment>
<dbReference type="PRINTS" id="PR00411">
    <property type="entry name" value="PNDRDTASEI"/>
</dbReference>
<dbReference type="Proteomes" id="UP000009235">
    <property type="component" value="Chromosome"/>
</dbReference>
<dbReference type="OrthoDB" id="5168853at2"/>